<proteinExistence type="predicted"/>
<dbReference type="Proteomes" id="UP000193067">
    <property type="component" value="Unassembled WGS sequence"/>
</dbReference>
<accession>A0A1Y2I9M9</accession>
<reference evidence="2 3" key="1">
    <citation type="journal article" date="2015" name="Biotechnol. Biofuels">
        <title>Enhanced degradation of softwood versus hardwood by the white-rot fungus Pycnoporus coccineus.</title>
        <authorList>
            <person name="Couturier M."/>
            <person name="Navarro D."/>
            <person name="Chevret D."/>
            <person name="Henrissat B."/>
            <person name="Piumi F."/>
            <person name="Ruiz-Duenas F.J."/>
            <person name="Martinez A.T."/>
            <person name="Grigoriev I.V."/>
            <person name="Riley R."/>
            <person name="Lipzen A."/>
            <person name="Berrin J.G."/>
            <person name="Master E.R."/>
            <person name="Rosso M.N."/>
        </authorList>
    </citation>
    <scope>NUCLEOTIDE SEQUENCE [LARGE SCALE GENOMIC DNA]</scope>
    <source>
        <strain evidence="2 3">BRFM310</strain>
    </source>
</reference>
<organism evidence="2 3">
    <name type="scientific">Trametes coccinea (strain BRFM310)</name>
    <name type="common">Pycnoporus coccineus</name>
    <dbReference type="NCBI Taxonomy" id="1353009"/>
    <lineage>
        <taxon>Eukaryota</taxon>
        <taxon>Fungi</taxon>
        <taxon>Dikarya</taxon>
        <taxon>Basidiomycota</taxon>
        <taxon>Agaricomycotina</taxon>
        <taxon>Agaricomycetes</taxon>
        <taxon>Polyporales</taxon>
        <taxon>Polyporaceae</taxon>
        <taxon>Trametes</taxon>
    </lineage>
</organism>
<evidence type="ECO:0000256" key="1">
    <source>
        <dbReference type="SAM" id="MobiDB-lite"/>
    </source>
</evidence>
<name>A0A1Y2I9M9_TRAC3</name>
<evidence type="ECO:0000313" key="3">
    <source>
        <dbReference type="Proteomes" id="UP000193067"/>
    </source>
</evidence>
<dbReference type="AlphaFoldDB" id="A0A1Y2I9M9"/>
<gene>
    <name evidence="2" type="ORF">PYCCODRAFT_1097395</name>
</gene>
<sequence>MNHRPRDGSSPRVFSLLTPRRQRLNVASVPLISMSADDTGASRDPPAAPSLSGRVASVRVCTRAQARPRPDTASLAHGARLDRRDAATGASRHARDTQTFNTVCETGWRWRADGDLMGETDGYVGSCAGMLAVHRHRVVPTASPRLGAARGECGG</sequence>
<protein>
    <submittedName>
        <fullName evidence="2">Uncharacterized protein</fullName>
    </submittedName>
</protein>
<feature type="region of interest" description="Disordered" evidence="1">
    <location>
        <begin position="35"/>
        <end position="54"/>
    </location>
</feature>
<dbReference type="EMBL" id="KZ084145">
    <property type="protein sequence ID" value="OSC97839.1"/>
    <property type="molecule type" value="Genomic_DNA"/>
</dbReference>
<keyword evidence="3" id="KW-1185">Reference proteome</keyword>
<evidence type="ECO:0000313" key="2">
    <source>
        <dbReference type="EMBL" id="OSC97839.1"/>
    </source>
</evidence>